<reference evidence="1" key="1">
    <citation type="submission" date="2018-05" db="EMBL/GenBank/DDBJ databases">
        <authorList>
            <person name="Lanie J.A."/>
            <person name="Ng W.-L."/>
            <person name="Kazmierczak K.M."/>
            <person name="Andrzejewski T.M."/>
            <person name="Davidsen T.M."/>
            <person name="Wayne K.J."/>
            <person name="Tettelin H."/>
            <person name="Glass J.I."/>
            <person name="Rusch D."/>
            <person name="Podicherti R."/>
            <person name="Tsui H.-C.T."/>
            <person name="Winkler M.E."/>
        </authorList>
    </citation>
    <scope>NUCLEOTIDE SEQUENCE</scope>
</reference>
<protein>
    <recommendedName>
        <fullName evidence="2">Tetratricopeptide repeat protein</fullName>
    </recommendedName>
</protein>
<dbReference type="Pfam" id="PF16811">
    <property type="entry name" value="TAtT"/>
    <property type="match status" value="1"/>
</dbReference>
<dbReference type="Gene3D" id="1.25.40.10">
    <property type="entry name" value="Tetratricopeptide repeat domain"/>
    <property type="match status" value="1"/>
</dbReference>
<evidence type="ECO:0000313" key="1">
    <source>
        <dbReference type="EMBL" id="SVB61471.1"/>
    </source>
</evidence>
<gene>
    <name evidence="1" type="ORF">METZ01_LOCUS214325</name>
</gene>
<name>A0A382FHK8_9ZZZZ</name>
<accession>A0A382FHK8</accession>
<dbReference type="AlphaFoldDB" id="A0A382FHK8"/>
<dbReference type="SUPFAM" id="SSF48452">
    <property type="entry name" value="TPR-like"/>
    <property type="match status" value="1"/>
</dbReference>
<dbReference type="InterPro" id="IPR031823">
    <property type="entry name" value="TatT"/>
</dbReference>
<sequence length="186" mass="20711">MSLALSGKGLLFSILFVGLASQETGLIKELDHNYSLAKSSDDLYTLESLVKKSLKTFPESDKLFWRLGRVYFKLGETFTSESKKIYFFSLCMAQTKKTIEINSQSANGYFFNGLCSGTLGQTQGIWSSLGTIEPFKKDMETAINLDPSIEEGGPHRALGNLYLKLPYVLGGDLERSITHFQKAIQL</sequence>
<evidence type="ECO:0008006" key="2">
    <source>
        <dbReference type="Google" id="ProtNLM"/>
    </source>
</evidence>
<dbReference type="EMBL" id="UINC01049551">
    <property type="protein sequence ID" value="SVB61471.1"/>
    <property type="molecule type" value="Genomic_DNA"/>
</dbReference>
<proteinExistence type="predicted"/>
<organism evidence="1">
    <name type="scientific">marine metagenome</name>
    <dbReference type="NCBI Taxonomy" id="408172"/>
    <lineage>
        <taxon>unclassified sequences</taxon>
        <taxon>metagenomes</taxon>
        <taxon>ecological metagenomes</taxon>
    </lineage>
</organism>
<feature type="non-terminal residue" evidence="1">
    <location>
        <position position="186"/>
    </location>
</feature>
<dbReference type="InterPro" id="IPR011990">
    <property type="entry name" value="TPR-like_helical_dom_sf"/>
</dbReference>